<organism evidence="1 2">
    <name type="scientific">Lacihabitans lacunae</name>
    <dbReference type="NCBI Taxonomy" id="1028214"/>
    <lineage>
        <taxon>Bacteria</taxon>
        <taxon>Pseudomonadati</taxon>
        <taxon>Bacteroidota</taxon>
        <taxon>Cytophagia</taxon>
        <taxon>Cytophagales</taxon>
        <taxon>Leadbetterellaceae</taxon>
        <taxon>Lacihabitans</taxon>
    </lineage>
</organism>
<proteinExistence type="predicted"/>
<gene>
    <name evidence="1" type="ORF">ACFOOI_01465</name>
</gene>
<evidence type="ECO:0008006" key="3">
    <source>
        <dbReference type="Google" id="ProtNLM"/>
    </source>
</evidence>
<name>A0ABV7YQ84_9BACT</name>
<protein>
    <recommendedName>
        <fullName evidence="3">Toxin</fullName>
    </recommendedName>
</protein>
<accession>A0ABV7YQ84</accession>
<dbReference type="RefSeq" id="WP_379834182.1">
    <property type="nucleotide sequence ID" value="NZ_JBHRYQ010000001.1"/>
</dbReference>
<sequence>MASKQEVEKYLKELKLKIEIFGILFLDDRGKNQQTLHDLEISPAKRKEIISSLKIEEYSQGPLEEKMRGILPMWVFGKQVKNKEVYIKVSMGLENNGAICISFHIAEHAMNYPFKKQTS</sequence>
<dbReference type="Proteomes" id="UP001595616">
    <property type="component" value="Unassembled WGS sequence"/>
</dbReference>
<evidence type="ECO:0000313" key="2">
    <source>
        <dbReference type="Proteomes" id="UP001595616"/>
    </source>
</evidence>
<evidence type="ECO:0000313" key="1">
    <source>
        <dbReference type="EMBL" id="MFC3809309.1"/>
    </source>
</evidence>
<keyword evidence="2" id="KW-1185">Reference proteome</keyword>
<dbReference type="EMBL" id="JBHRYQ010000001">
    <property type="protein sequence ID" value="MFC3809309.1"/>
    <property type="molecule type" value="Genomic_DNA"/>
</dbReference>
<reference evidence="2" key="1">
    <citation type="journal article" date="2019" name="Int. J. Syst. Evol. Microbiol.">
        <title>The Global Catalogue of Microorganisms (GCM) 10K type strain sequencing project: providing services to taxonomists for standard genome sequencing and annotation.</title>
        <authorList>
            <consortium name="The Broad Institute Genomics Platform"/>
            <consortium name="The Broad Institute Genome Sequencing Center for Infectious Disease"/>
            <person name="Wu L."/>
            <person name="Ma J."/>
        </authorList>
    </citation>
    <scope>NUCLEOTIDE SEQUENCE [LARGE SCALE GENOMIC DNA]</scope>
    <source>
        <strain evidence="2">CECT 7956</strain>
    </source>
</reference>
<comment type="caution">
    <text evidence="1">The sequence shown here is derived from an EMBL/GenBank/DDBJ whole genome shotgun (WGS) entry which is preliminary data.</text>
</comment>